<keyword evidence="7" id="KW-0378">Hydrolase</keyword>
<evidence type="ECO:0000256" key="3">
    <source>
        <dbReference type="ARBA" id="ARBA00022694"/>
    </source>
</evidence>
<dbReference type="Proteomes" id="UP001152795">
    <property type="component" value="Unassembled WGS sequence"/>
</dbReference>
<evidence type="ECO:0000313" key="10">
    <source>
        <dbReference type="Proteomes" id="UP001152795"/>
    </source>
</evidence>
<dbReference type="CDD" id="cd07717">
    <property type="entry name" value="RNaseZ_ZiPD-like_MBL-fold"/>
    <property type="match status" value="1"/>
</dbReference>
<keyword evidence="4" id="KW-0540">Nuclease</keyword>
<keyword evidence="3" id="KW-0819">tRNA processing</keyword>
<accession>A0A7D9IDG1</accession>
<evidence type="ECO:0000256" key="7">
    <source>
        <dbReference type="ARBA" id="ARBA00022801"/>
    </source>
</evidence>
<keyword evidence="5" id="KW-0479">Metal-binding</keyword>
<keyword evidence="6" id="KW-0255">Endonuclease</keyword>
<evidence type="ECO:0000256" key="4">
    <source>
        <dbReference type="ARBA" id="ARBA00022722"/>
    </source>
</evidence>
<gene>
    <name evidence="9" type="ORF">PACLA_8A055141</name>
</gene>
<evidence type="ECO:0000256" key="2">
    <source>
        <dbReference type="ARBA" id="ARBA00011738"/>
    </source>
</evidence>
<reference evidence="9" key="1">
    <citation type="submission" date="2020-04" db="EMBL/GenBank/DDBJ databases">
        <authorList>
            <person name="Alioto T."/>
            <person name="Alioto T."/>
            <person name="Gomez Garrido J."/>
        </authorList>
    </citation>
    <scope>NUCLEOTIDE SEQUENCE</scope>
    <source>
        <strain evidence="9">A484AB</strain>
    </source>
</reference>
<dbReference type="NCBIfam" id="NF000801">
    <property type="entry name" value="PRK00055.1-3"/>
    <property type="match status" value="1"/>
</dbReference>
<evidence type="ECO:0000313" key="9">
    <source>
        <dbReference type="EMBL" id="CAB4004294.1"/>
    </source>
</evidence>
<comment type="cofactor">
    <cofactor evidence="1">
        <name>Zn(2+)</name>
        <dbReference type="ChEBI" id="CHEBI:29105"/>
    </cofactor>
</comment>
<sequence length="353" mass="38181">MEIHFLGTGAANPSPTRGASSLVVRLPTGSCWMFDCGEGTQTQLMKSAIRPGKLDKIFITHLHGDHVFGLPGLLCTISLNSSEGRSAIHVYGPEGLGQYLTTTLTLSGSQLIFPCVVHELCQSDGMDSKLCKIVSTTRDAVENHIQIVQIFPTDKNTWNVLDSNSVTVSAALLKHRVICFGYVIQEAEQPGKLNAALLKSKGIPPGPLYAKIKSGESIYTEDGSQITPEDVLGPPCPGRKVVVLGDTCDSQQITDLAMNADVLVHEATNENGHQEKCIENGHSTPGMAASFARSIQAKKLILTHFSQRYKGRDEVLKPGEESVVKLLDEAKNGFEDVVASYDMLVVNIPRIEN</sequence>
<dbReference type="EMBL" id="CACRXK020004859">
    <property type="protein sequence ID" value="CAB4004294.1"/>
    <property type="molecule type" value="Genomic_DNA"/>
</dbReference>
<dbReference type="GO" id="GO:0042781">
    <property type="term" value="F:3'-tRNA processing endoribonuclease activity"/>
    <property type="evidence" value="ECO:0007669"/>
    <property type="project" value="TreeGrafter"/>
</dbReference>
<evidence type="ECO:0000256" key="8">
    <source>
        <dbReference type="ARBA" id="ARBA00022833"/>
    </source>
</evidence>
<dbReference type="PANTHER" id="PTHR46018">
    <property type="entry name" value="ZINC PHOSPHODIESTERASE ELAC PROTEIN 1"/>
    <property type="match status" value="1"/>
</dbReference>
<dbReference type="GO" id="GO:0046872">
    <property type="term" value="F:metal ion binding"/>
    <property type="evidence" value="ECO:0007669"/>
    <property type="project" value="UniProtKB-KW"/>
</dbReference>
<dbReference type="Pfam" id="PF23023">
    <property type="entry name" value="Anti-Pycsar_Apyc1"/>
    <property type="match status" value="1"/>
</dbReference>
<dbReference type="PANTHER" id="PTHR46018:SF2">
    <property type="entry name" value="ZINC PHOSPHODIESTERASE ELAC PROTEIN 1"/>
    <property type="match status" value="1"/>
</dbReference>
<dbReference type="HAMAP" id="MF_01818">
    <property type="entry name" value="RNase_Z_BN"/>
    <property type="match status" value="1"/>
</dbReference>
<proteinExistence type="inferred from homology"/>
<dbReference type="OrthoDB" id="527344at2759"/>
<evidence type="ECO:0000256" key="5">
    <source>
        <dbReference type="ARBA" id="ARBA00022723"/>
    </source>
</evidence>
<evidence type="ECO:0000256" key="6">
    <source>
        <dbReference type="ARBA" id="ARBA00022759"/>
    </source>
</evidence>
<dbReference type="NCBIfam" id="TIGR02651">
    <property type="entry name" value="RNase_Z"/>
    <property type="match status" value="1"/>
</dbReference>
<dbReference type="InterPro" id="IPR036866">
    <property type="entry name" value="RibonucZ/Hydroxyglut_hydro"/>
</dbReference>
<dbReference type="GO" id="GO:0005634">
    <property type="term" value="C:nucleus"/>
    <property type="evidence" value="ECO:0007669"/>
    <property type="project" value="TreeGrafter"/>
</dbReference>
<protein>
    <submittedName>
        <fullName evidence="9">Zinc phosphodiesterase ELAC 1-like isoform X1</fullName>
    </submittedName>
</protein>
<comment type="subunit">
    <text evidence="2">Homodimer.</text>
</comment>
<organism evidence="9 10">
    <name type="scientific">Paramuricea clavata</name>
    <name type="common">Red gorgonian</name>
    <name type="synonym">Violescent sea-whip</name>
    <dbReference type="NCBI Taxonomy" id="317549"/>
    <lineage>
        <taxon>Eukaryota</taxon>
        <taxon>Metazoa</taxon>
        <taxon>Cnidaria</taxon>
        <taxon>Anthozoa</taxon>
        <taxon>Octocorallia</taxon>
        <taxon>Malacalcyonacea</taxon>
        <taxon>Plexauridae</taxon>
        <taxon>Paramuricea</taxon>
    </lineage>
</organism>
<keyword evidence="10" id="KW-1185">Reference proteome</keyword>
<name>A0A7D9IDG1_PARCT</name>
<dbReference type="AlphaFoldDB" id="A0A7D9IDG1"/>
<comment type="caution">
    <text evidence="9">The sequence shown here is derived from an EMBL/GenBank/DDBJ whole genome shotgun (WGS) entry which is preliminary data.</text>
</comment>
<keyword evidence="8" id="KW-0862">Zinc</keyword>
<dbReference type="Gene3D" id="3.60.15.10">
    <property type="entry name" value="Ribonuclease Z/Hydroxyacylglutathione hydrolase-like"/>
    <property type="match status" value="1"/>
</dbReference>
<dbReference type="InterPro" id="IPR013471">
    <property type="entry name" value="RNase_Z/BN"/>
</dbReference>
<evidence type="ECO:0000256" key="1">
    <source>
        <dbReference type="ARBA" id="ARBA00001947"/>
    </source>
</evidence>
<dbReference type="SUPFAM" id="SSF56281">
    <property type="entry name" value="Metallo-hydrolase/oxidoreductase"/>
    <property type="match status" value="1"/>
</dbReference>